<keyword evidence="3" id="KW-1185">Reference proteome</keyword>
<dbReference type="STRING" id="1754191.A0A1Y1V9Q8"/>
<feature type="chain" id="PRO_5012734017" description="Coth-domain-containing protein" evidence="1">
    <location>
        <begin position="20"/>
        <end position="593"/>
    </location>
</feature>
<keyword evidence="1" id="KW-0732">Signal</keyword>
<accession>A0A1Y1V9Q8</accession>
<dbReference type="EMBL" id="MCFH01000020">
    <property type="protein sequence ID" value="ORX50709.1"/>
    <property type="molecule type" value="Genomic_DNA"/>
</dbReference>
<comment type="caution">
    <text evidence="2">The sequence shown here is derived from an EMBL/GenBank/DDBJ whole genome shotgun (WGS) entry which is preliminary data.</text>
</comment>
<sequence>MNCLLLSLLFITIIEQVYGRFVTFSLITFGNEASVTFGGKTLPLKRIDNYSNVHSATGICPDEEFEYTYSVDGKPEGFSRVLPVNALTTHNEFFGRKDTIRPLKGLGYPENKPRWTRSIGKTSLFDDSYIPTVIFDADSREFFKSGNDTWTLGRFTIIIKDEIFTEENVPTKAQNRYQDKFQFRIKLEKKIHKRRVFKFRSNSADPAFFRQSIYGDVAAAVGNPVHNQIVVRIYLSDGTPIGLYLMIEVTSSKSFIKTQFYGNEITEKVNAPKTLGFPLDCSTGADFIPDHSISAFQYSEGENNEKIKYLIEAMHEIDVNNEDEVKKFSKEWFDMDIFLKALALEYLTGDWDSYWMLTTNFVMYDDPTESTDKTFKYYFIDQDFDLTFGLGLSSKINTFGDEFPSQSYKTLIDRSWSIGSNDGPTREAIDLFLKGGVTTKMFENHLIDIVKHVFNPVALGRRIDEYVDRYSSEIEWDYGFEKLHIGADPNKTRYEWKYNDFVENIESTGKQSTPWGLKQWITMRAEAIAEEFDFEWDKVPLEPREIVKNTDESFNLVNNSNKNKVSSSACSVSHHSSIIFVTFISIILIGLLL</sequence>
<evidence type="ECO:0000313" key="2">
    <source>
        <dbReference type="EMBL" id="ORX50709.1"/>
    </source>
</evidence>
<evidence type="ECO:0008006" key="4">
    <source>
        <dbReference type="Google" id="ProtNLM"/>
    </source>
</evidence>
<name>A0A1Y1V9Q8_9FUNG</name>
<organism evidence="2 3">
    <name type="scientific">Piromyces finnis</name>
    <dbReference type="NCBI Taxonomy" id="1754191"/>
    <lineage>
        <taxon>Eukaryota</taxon>
        <taxon>Fungi</taxon>
        <taxon>Fungi incertae sedis</taxon>
        <taxon>Chytridiomycota</taxon>
        <taxon>Chytridiomycota incertae sedis</taxon>
        <taxon>Neocallimastigomycetes</taxon>
        <taxon>Neocallimastigales</taxon>
        <taxon>Neocallimastigaceae</taxon>
        <taxon>Piromyces</taxon>
    </lineage>
</organism>
<reference evidence="2 3" key="1">
    <citation type="submission" date="2016-08" db="EMBL/GenBank/DDBJ databases">
        <title>Genomes of anaerobic fungi encode conserved fungal cellulosomes for biomass hydrolysis.</title>
        <authorList>
            <consortium name="DOE Joint Genome Institute"/>
            <person name="Haitjema C.H."/>
            <person name="Gilmore S.P."/>
            <person name="Henske J.K."/>
            <person name="Solomon K.V."/>
            <person name="De Groot R."/>
            <person name="Kuo A."/>
            <person name="Mondo S.J."/>
            <person name="Salamov A.A."/>
            <person name="Labutti K."/>
            <person name="Zhao Z."/>
            <person name="Chiniquy J."/>
            <person name="Barry K."/>
            <person name="Brewer H.M."/>
            <person name="Purvine S.O."/>
            <person name="Wright A.T."/>
            <person name="Boxma B."/>
            <person name="Van Alen T."/>
            <person name="Hackstein J.H."/>
            <person name="Baker S.E."/>
            <person name="Grigoriev I.V."/>
            <person name="O'Malley M.A."/>
        </authorList>
    </citation>
    <scope>NUCLEOTIDE SEQUENCE [LARGE SCALE GENOMIC DNA]</scope>
    <source>
        <strain evidence="3">finn</strain>
    </source>
</reference>
<gene>
    <name evidence="2" type="ORF">BCR36DRAFT_583296</name>
</gene>
<feature type="signal peptide" evidence="1">
    <location>
        <begin position="1"/>
        <end position="19"/>
    </location>
</feature>
<dbReference type="Proteomes" id="UP000193719">
    <property type="component" value="Unassembled WGS sequence"/>
</dbReference>
<protein>
    <recommendedName>
        <fullName evidence="4">Coth-domain-containing protein</fullName>
    </recommendedName>
</protein>
<evidence type="ECO:0000313" key="3">
    <source>
        <dbReference type="Proteomes" id="UP000193719"/>
    </source>
</evidence>
<proteinExistence type="predicted"/>
<dbReference type="AlphaFoldDB" id="A0A1Y1V9Q8"/>
<dbReference type="OrthoDB" id="2387105at2759"/>
<evidence type="ECO:0000256" key="1">
    <source>
        <dbReference type="SAM" id="SignalP"/>
    </source>
</evidence>
<dbReference type="Pfam" id="PF08757">
    <property type="entry name" value="CotH"/>
    <property type="match status" value="1"/>
</dbReference>
<dbReference type="PANTHER" id="PTHR40050:SF1">
    <property type="entry name" value="INNER SPORE COAT PROTEIN H"/>
    <property type="match status" value="1"/>
</dbReference>
<dbReference type="PANTHER" id="PTHR40050">
    <property type="entry name" value="INNER SPORE COAT PROTEIN H"/>
    <property type="match status" value="1"/>
</dbReference>
<reference evidence="2 3" key="2">
    <citation type="submission" date="2016-08" db="EMBL/GenBank/DDBJ databases">
        <title>Pervasive Adenine N6-methylation of Active Genes in Fungi.</title>
        <authorList>
            <consortium name="DOE Joint Genome Institute"/>
            <person name="Mondo S.J."/>
            <person name="Dannebaum R.O."/>
            <person name="Kuo R.C."/>
            <person name="Labutti K."/>
            <person name="Haridas S."/>
            <person name="Kuo A."/>
            <person name="Salamov A."/>
            <person name="Ahrendt S.R."/>
            <person name="Lipzen A."/>
            <person name="Sullivan W."/>
            <person name="Andreopoulos W.B."/>
            <person name="Clum A."/>
            <person name="Lindquist E."/>
            <person name="Daum C."/>
            <person name="Ramamoorthy G.K."/>
            <person name="Gryganskyi A."/>
            <person name="Culley D."/>
            <person name="Magnuson J.K."/>
            <person name="James T.Y."/>
            <person name="O'Malley M.A."/>
            <person name="Stajich J.E."/>
            <person name="Spatafora J.W."/>
            <person name="Visel A."/>
            <person name="Grigoriev I.V."/>
        </authorList>
    </citation>
    <scope>NUCLEOTIDE SEQUENCE [LARGE SCALE GENOMIC DNA]</scope>
    <source>
        <strain evidence="3">finn</strain>
    </source>
</reference>
<dbReference type="InterPro" id="IPR014867">
    <property type="entry name" value="Spore_coat_CotH_CotH2/3/7"/>
</dbReference>